<comment type="caution">
    <text evidence="2">The sequence shown here is derived from an EMBL/GenBank/DDBJ whole genome shotgun (WGS) entry which is preliminary data.</text>
</comment>
<dbReference type="AlphaFoldDB" id="A0A4R1NEE9"/>
<name>A0A4R1NEE9_9GAMM</name>
<dbReference type="EMBL" id="SJOI01000001">
    <property type="protein sequence ID" value="TCL02520.1"/>
    <property type="molecule type" value="Genomic_DNA"/>
</dbReference>
<organism evidence="2 3">
    <name type="scientific">Sodalis ligni</name>
    <dbReference type="NCBI Taxonomy" id="2697027"/>
    <lineage>
        <taxon>Bacteria</taxon>
        <taxon>Pseudomonadati</taxon>
        <taxon>Pseudomonadota</taxon>
        <taxon>Gammaproteobacteria</taxon>
        <taxon>Enterobacterales</taxon>
        <taxon>Bruguierivoracaceae</taxon>
        <taxon>Sodalis</taxon>
    </lineage>
</organism>
<evidence type="ECO:0000256" key="1">
    <source>
        <dbReference type="SAM" id="MobiDB-lite"/>
    </source>
</evidence>
<protein>
    <submittedName>
        <fullName evidence="2">Uncharacterized protein</fullName>
    </submittedName>
</protein>
<gene>
    <name evidence="2" type="ORF">EZJ58_0541</name>
</gene>
<evidence type="ECO:0000313" key="3">
    <source>
        <dbReference type="Proteomes" id="UP000294555"/>
    </source>
</evidence>
<keyword evidence="3" id="KW-1185">Reference proteome</keyword>
<evidence type="ECO:0000313" key="2">
    <source>
        <dbReference type="EMBL" id="TCL02520.1"/>
    </source>
</evidence>
<accession>A0A4R1NEE9</accession>
<sequence length="214" mass="22816">MNNITSLKSAALSVGSSLTPGTVQTKPLKNALPVAAVNNENASPNIGRRASHSEFNEKVMLEVQGVTQRYLKLAIEAVLNGGNCQATVDKYCIKNKDSLRKIHTASLMAGHDGSAGAMLKKGEKWQSVAEKHGIHDERLLMTIKSFSACMDKKQAILKDVPADDEKYEGSTLDEGALAPGAADDKASGKKPGNYRITPLDAVLAHEAIISLAHL</sequence>
<feature type="region of interest" description="Disordered" evidence="1">
    <location>
        <begin position="168"/>
        <end position="190"/>
    </location>
</feature>
<dbReference type="Proteomes" id="UP000294555">
    <property type="component" value="Unassembled WGS sequence"/>
</dbReference>
<proteinExistence type="predicted"/>
<dbReference type="RefSeq" id="WP_132921463.1">
    <property type="nucleotide sequence ID" value="NZ_SJOI01000001.1"/>
</dbReference>
<reference evidence="2 3" key="1">
    <citation type="submission" date="2019-02" db="EMBL/GenBank/DDBJ databases">
        <title>Investigation of anaerobic lignin degradation for improved lignocellulosic biofuels.</title>
        <authorList>
            <person name="Deangelis K."/>
        </authorList>
    </citation>
    <scope>NUCLEOTIDE SEQUENCE [LARGE SCALE GENOMIC DNA]</scope>
    <source>
        <strain evidence="2 3">159R</strain>
    </source>
</reference>